<dbReference type="EC" id="1.1.1.193" evidence="12"/>
<feature type="binding site" evidence="14">
    <location>
        <position position="278"/>
    </location>
    <ligand>
        <name>substrate</name>
    </ligand>
</feature>
<feature type="binding site" evidence="15">
    <location>
        <position position="51"/>
    </location>
    <ligand>
        <name>Zn(2+)</name>
        <dbReference type="ChEBI" id="CHEBI:29105"/>
        <note>catalytic</note>
    </ligand>
</feature>
<dbReference type="InterPro" id="IPR004794">
    <property type="entry name" value="Eubact_RibD"/>
</dbReference>
<keyword evidence="10 12" id="KW-0560">Oxidoreductase</keyword>
<dbReference type="PROSITE" id="PS00903">
    <property type="entry name" value="CYT_DCMP_DEAMINASES_1"/>
    <property type="match status" value="1"/>
</dbReference>
<feature type="binding site" evidence="14">
    <location>
        <position position="213"/>
    </location>
    <ligand>
        <name>substrate</name>
    </ligand>
</feature>
<dbReference type="InterPro" id="IPR024072">
    <property type="entry name" value="DHFR-like_dom_sf"/>
</dbReference>
<comment type="cofactor">
    <cofactor evidence="12 15">
        <name>Zn(2+)</name>
        <dbReference type="ChEBI" id="CHEBI:29105"/>
    </cofactor>
    <text evidence="12 15">Binds 1 zinc ion.</text>
</comment>
<evidence type="ECO:0000256" key="2">
    <source>
        <dbReference type="ARBA" id="ARBA00004882"/>
    </source>
</evidence>
<evidence type="ECO:0000256" key="4">
    <source>
        <dbReference type="ARBA" id="ARBA00005259"/>
    </source>
</evidence>
<evidence type="ECO:0000256" key="12">
    <source>
        <dbReference type="PIRNR" id="PIRNR006769"/>
    </source>
</evidence>
<feature type="binding site" evidence="14">
    <location>
        <begin position="280"/>
        <end position="286"/>
    </location>
    <ligand>
        <name>NADP(+)</name>
        <dbReference type="ChEBI" id="CHEBI:58349"/>
    </ligand>
</feature>
<dbReference type="SUPFAM" id="SSF53927">
    <property type="entry name" value="Cytidine deaminase-like"/>
    <property type="match status" value="1"/>
</dbReference>
<keyword evidence="7 12" id="KW-0479">Metal-binding</keyword>
<keyword evidence="9 12" id="KW-0521">NADP</keyword>
<dbReference type="InterPro" id="IPR016192">
    <property type="entry name" value="APOBEC/CMP_deaminase_Zn-bd"/>
</dbReference>
<evidence type="ECO:0000256" key="10">
    <source>
        <dbReference type="ARBA" id="ARBA00023002"/>
    </source>
</evidence>
<keyword evidence="18" id="KW-1185">Reference proteome</keyword>
<feature type="binding site" evidence="15">
    <location>
        <position position="90"/>
    </location>
    <ligand>
        <name>Zn(2+)</name>
        <dbReference type="ChEBI" id="CHEBI:29105"/>
        <note>catalytic</note>
    </ligand>
</feature>
<accession>A0A840VBU1</accession>
<dbReference type="EMBL" id="JACHFD010000006">
    <property type="protein sequence ID" value="MBB5351400.1"/>
    <property type="molecule type" value="Genomic_DNA"/>
</dbReference>
<comment type="function">
    <text evidence="1 12">Converts 2,5-diamino-6-(ribosylamino)-4(3h)-pyrimidinone 5'-phosphate into 5-amino-6-(ribosylamino)-2,4(1h,3h)-pyrimidinedione 5'-phosphate.</text>
</comment>
<feature type="binding site" evidence="14">
    <location>
        <position position="202"/>
    </location>
    <ligand>
        <name>NADP(+)</name>
        <dbReference type="ChEBI" id="CHEBI:58349"/>
    </ligand>
</feature>
<dbReference type="GO" id="GO:0008270">
    <property type="term" value="F:zinc ion binding"/>
    <property type="evidence" value="ECO:0007669"/>
    <property type="project" value="InterPro"/>
</dbReference>
<reference evidence="17 18" key="1">
    <citation type="submission" date="2020-08" db="EMBL/GenBank/DDBJ databases">
        <title>Genomic Encyclopedia of Type Strains, Phase IV (KMG-IV): sequencing the most valuable type-strain genomes for metagenomic binning, comparative biology and taxonomic classification.</title>
        <authorList>
            <person name="Goeker M."/>
        </authorList>
    </citation>
    <scope>NUCLEOTIDE SEQUENCE [LARGE SCALE GENOMIC DNA]</scope>
    <source>
        <strain evidence="17 18">YC6886</strain>
    </source>
</reference>
<comment type="catalytic activity">
    <reaction evidence="12">
        <text>2,5-diamino-6-hydroxy-4-(5-phosphoribosylamino)-pyrimidine + H2O + H(+) = 5-amino-6-(5-phospho-D-ribosylamino)uracil + NH4(+)</text>
        <dbReference type="Rhea" id="RHEA:21868"/>
        <dbReference type="ChEBI" id="CHEBI:15377"/>
        <dbReference type="ChEBI" id="CHEBI:15378"/>
        <dbReference type="ChEBI" id="CHEBI:28938"/>
        <dbReference type="ChEBI" id="CHEBI:58453"/>
        <dbReference type="ChEBI" id="CHEBI:58614"/>
        <dbReference type="EC" id="3.5.4.26"/>
    </reaction>
</comment>
<evidence type="ECO:0000256" key="13">
    <source>
        <dbReference type="PIRSR" id="PIRSR006769-1"/>
    </source>
</evidence>
<keyword evidence="8 12" id="KW-0862">Zinc</keyword>
<dbReference type="PANTHER" id="PTHR38011">
    <property type="entry name" value="DIHYDROFOLATE REDUCTASE FAMILY PROTEIN (AFU_ORTHOLOGUE AFUA_8G06820)"/>
    <property type="match status" value="1"/>
</dbReference>
<evidence type="ECO:0000256" key="6">
    <source>
        <dbReference type="ARBA" id="ARBA00022619"/>
    </source>
</evidence>
<dbReference type="InterPro" id="IPR002734">
    <property type="entry name" value="RibDG_C"/>
</dbReference>
<dbReference type="PIRSF" id="PIRSF006769">
    <property type="entry name" value="RibD"/>
    <property type="match status" value="1"/>
</dbReference>
<dbReference type="PANTHER" id="PTHR38011:SF7">
    <property type="entry name" value="2,5-DIAMINO-6-RIBOSYLAMINO-4(3H)-PYRIMIDINONE 5'-PHOSPHATE REDUCTASE"/>
    <property type="match status" value="1"/>
</dbReference>
<evidence type="ECO:0000256" key="5">
    <source>
        <dbReference type="ARBA" id="ARBA00007417"/>
    </source>
</evidence>
<comment type="catalytic activity">
    <reaction evidence="12">
        <text>5-amino-6-(5-phospho-D-ribitylamino)uracil + NADP(+) = 5-amino-6-(5-phospho-D-ribosylamino)uracil + NADPH + H(+)</text>
        <dbReference type="Rhea" id="RHEA:17845"/>
        <dbReference type="ChEBI" id="CHEBI:15378"/>
        <dbReference type="ChEBI" id="CHEBI:57783"/>
        <dbReference type="ChEBI" id="CHEBI:58349"/>
        <dbReference type="ChEBI" id="CHEBI:58421"/>
        <dbReference type="ChEBI" id="CHEBI:58453"/>
        <dbReference type="EC" id="1.1.1.193"/>
    </reaction>
</comment>
<evidence type="ECO:0000256" key="7">
    <source>
        <dbReference type="ARBA" id="ARBA00022723"/>
    </source>
</evidence>
<dbReference type="NCBIfam" id="TIGR00326">
    <property type="entry name" value="eubact_ribD"/>
    <property type="match status" value="1"/>
</dbReference>
<comment type="similarity">
    <text evidence="4 12">In the N-terminal section; belongs to the cytidine and deoxycytidylate deaminase family.</text>
</comment>
<dbReference type="CDD" id="cd01284">
    <property type="entry name" value="Riboflavin_deaminase-reductase"/>
    <property type="match status" value="1"/>
</dbReference>
<feature type="domain" description="CMP/dCMP-type deaminase" evidence="16">
    <location>
        <begin position="2"/>
        <end position="118"/>
    </location>
</feature>
<dbReference type="InterPro" id="IPR016193">
    <property type="entry name" value="Cytidine_deaminase-like"/>
</dbReference>
<gene>
    <name evidence="17" type="ORF">HNR46_001636</name>
</gene>
<comment type="pathway">
    <text evidence="3 12">Cofactor biosynthesis; riboflavin biosynthesis; 5-amino-6-(D-ribitylamino)uracil from GTP: step 3/4.</text>
</comment>
<name>A0A840VBU1_9BACT</name>
<evidence type="ECO:0000256" key="11">
    <source>
        <dbReference type="ARBA" id="ARBA00023268"/>
    </source>
</evidence>
<protein>
    <recommendedName>
        <fullName evidence="12">Riboflavin biosynthesis protein RibD</fullName>
    </recommendedName>
    <domain>
        <recommendedName>
            <fullName evidence="12">Diaminohydroxyphosphoribosylaminopyrimidine deaminase</fullName>
            <shortName evidence="12">DRAP deaminase</shortName>
            <ecNumber evidence="12">3.5.4.26</ecNumber>
        </recommendedName>
        <alternativeName>
            <fullName evidence="12">Riboflavin-specific deaminase</fullName>
        </alternativeName>
    </domain>
    <domain>
        <recommendedName>
            <fullName evidence="12">5-amino-6-(5-phosphoribosylamino)uracil reductase</fullName>
            <ecNumber evidence="12">1.1.1.193</ecNumber>
        </recommendedName>
        <alternativeName>
            <fullName evidence="12">HTP reductase</fullName>
        </alternativeName>
    </domain>
</protein>
<evidence type="ECO:0000256" key="1">
    <source>
        <dbReference type="ARBA" id="ARBA00002151"/>
    </source>
</evidence>
<comment type="similarity">
    <text evidence="5 12">In the C-terminal section; belongs to the HTP reductase family.</text>
</comment>
<dbReference type="UniPathway" id="UPA00275">
    <property type="reaction ID" value="UER00401"/>
</dbReference>
<sequence length="349" mass="38310">MEADEHWMRRALEEAQKGMGRTAPNPPVGAVIVKDGEELGAGWHRRAGLPHAEREALADARRRGNEEKLRGATIYVTLEPCSTQGRTPPCVDGILEAGLRRVVYAAMDPNPRHAGRANRVLGAAGVEVTSGVMEEEAKRWIRPFRKAMLTGLPWVIWKTAMSLDARLTRPPGEGMWLTGPESRQKVQALRAEVQAIVTSGATVRADRPRLDLRDPSYLEGRETPWRVVATEDPLSLPADAPLFTDAWRDRTLVVPRGNPEKMLRDLVEERGVHSVLLECGGRMAGSWMDAGLIDEVVAFMAPMLTGGAVPPLEGKGFDEGCALDEVVFERFGSDVMMRARVAKRGEAGK</sequence>
<feature type="binding site" evidence="14">
    <location>
        <position position="206"/>
    </location>
    <ligand>
        <name>substrate</name>
    </ligand>
</feature>
<feature type="binding site" evidence="14">
    <location>
        <position position="160"/>
    </location>
    <ligand>
        <name>NADP(+)</name>
        <dbReference type="ChEBI" id="CHEBI:58349"/>
    </ligand>
</feature>
<evidence type="ECO:0000256" key="15">
    <source>
        <dbReference type="PIRSR" id="PIRSR006769-3"/>
    </source>
</evidence>
<organism evidence="17 18">
    <name type="scientific">Haloferula luteola</name>
    <dbReference type="NCBI Taxonomy" id="595692"/>
    <lineage>
        <taxon>Bacteria</taxon>
        <taxon>Pseudomonadati</taxon>
        <taxon>Verrucomicrobiota</taxon>
        <taxon>Verrucomicrobiia</taxon>
        <taxon>Verrucomicrobiales</taxon>
        <taxon>Verrucomicrobiaceae</taxon>
        <taxon>Haloferula</taxon>
    </lineage>
</organism>
<evidence type="ECO:0000256" key="14">
    <source>
        <dbReference type="PIRSR" id="PIRSR006769-2"/>
    </source>
</evidence>
<evidence type="ECO:0000313" key="18">
    <source>
        <dbReference type="Proteomes" id="UP000557717"/>
    </source>
</evidence>
<comment type="pathway">
    <text evidence="2 12">Cofactor biosynthesis; riboflavin biosynthesis; 5-amino-6-(D-ribitylamino)uracil from GTP: step 2/4.</text>
</comment>
<comment type="caution">
    <text evidence="17">The sequence shown here is derived from an EMBL/GenBank/DDBJ whole genome shotgun (WGS) entry which is preliminary data.</text>
</comment>
<feature type="active site" description="Proton donor" evidence="13">
    <location>
        <position position="53"/>
    </location>
</feature>
<dbReference type="SUPFAM" id="SSF53597">
    <property type="entry name" value="Dihydrofolate reductase-like"/>
    <property type="match status" value="1"/>
</dbReference>
<dbReference type="GO" id="GO:0008835">
    <property type="term" value="F:diaminohydroxyphosphoribosylaminopyrimidine deaminase activity"/>
    <property type="evidence" value="ECO:0007669"/>
    <property type="project" value="UniProtKB-EC"/>
</dbReference>
<feature type="binding site" evidence="15">
    <location>
        <position position="81"/>
    </location>
    <ligand>
        <name>Zn(2+)</name>
        <dbReference type="ChEBI" id="CHEBI:29105"/>
        <note>catalytic</note>
    </ligand>
</feature>
<proteinExistence type="inferred from homology"/>
<feature type="binding site" evidence="14">
    <location>
        <position position="190"/>
    </location>
    <ligand>
        <name>substrate</name>
    </ligand>
</feature>
<dbReference type="GO" id="GO:0009231">
    <property type="term" value="P:riboflavin biosynthetic process"/>
    <property type="evidence" value="ECO:0007669"/>
    <property type="project" value="UniProtKB-UniPathway"/>
</dbReference>
<feature type="binding site" evidence="14">
    <location>
        <position position="210"/>
    </location>
    <ligand>
        <name>substrate</name>
    </ligand>
</feature>
<dbReference type="InterPro" id="IPR050765">
    <property type="entry name" value="Riboflavin_Biosynth_HTPR"/>
</dbReference>
<dbReference type="Pfam" id="PF01872">
    <property type="entry name" value="RibD_C"/>
    <property type="match status" value="1"/>
</dbReference>
<keyword evidence="11" id="KW-0511">Multifunctional enzyme</keyword>
<evidence type="ECO:0000259" key="16">
    <source>
        <dbReference type="PROSITE" id="PS51747"/>
    </source>
</evidence>
<dbReference type="Proteomes" id="UP000557717">
    <property type="component" value="Unassembled WGS sequence"/>
</dbReference>
<evidence type="ECO:0000313" key="17">
    <source>
        <dbReference type="EMBL" id="MBB5351400.1"/>
    </source>
</evidence>
<keyword evidence="6 12" id="KW-0686">Riboflavin biosynthesis</keyword>
<dbReference type="InterPro" id="IPR002125">
    <property type="entry name" value="CMP_dCMP_dom"/>
</dbReference>
<dbReference type="EC" id="3.5.4.26" evidence="12"/>
<feature type="binding site" evidence="14">
    <location>
        <position position="176"/>
    </location>
    <ligand>
        <name>NADP(+)</name>
        <dbReference type="ChEBI" id="CHEBI:58349"/>
    </ligand>
</feature>
<dbReference type="Gene3D" id="3.40.140.10">
    <property type="entry name" value="Cytidine Deaminase, domain 2"/>
    <property type="match status" value="1"/>
</dbReference>
<dbReference type="RefSeq" id="WP_184017522.1">
    <property type="nucleotide sequence ID" value="NZ_JACHFD010000006.1"/>
</dbReference>
<evidence type="ECO:0000256" key="3">
    <source>
        <dbReference type="ARBA" id="ARBA00004910"/>
    </source>
</evidence>
<dbReference type="AlphaFoldDB" id="A0A840VBU1"/>
<dbReference type="Pfam" id="PF00383">
    <property type="entry name" value="dCMP_cyt_deam_1"/>
    <property type="match status" value="1"/>
</dbReference>
<evidence type="ECO:0000256" key="9">
    <source>
        <dbReference type="ARBA" id="ARBA00022857"/>
    </source>
</evidence>
<dbReference type="PROSITE" id="PS51747">
    <property type="entry name" value="CYT_DCMP_DEAMINASES_2"/>
    <property type="match status" value="1"/>
</dbReference>
<keyword evidence="12 17" id="KW-0378">Hydrolase</keyword>
<dbReference type="GO" id="GO:0008703">
    <property type="term" value="F:5-amino-6-(5-phosphoribosylamino)uracil reductase activity"/>
    <property type="evidence" value="ECO:0007669"/>
    <property type="project" value="UniProtKB-EC"/>
</dbReference>
<dbReference type="Gene3D" id="3.40.430.10">
    <property type="entry name" value="Dihydrofolate Reductase, subunit A"/>
    <property type="match status" value="2"/>
</dbReference>
<evidence type="ECO:0000256" key="8">
    <source>
        <dbReference type="ARBA" id="ARBA00022833"/>
    </source>
</evidence>